<evidence type="ECO:0000256" key="1">
    <source>
        <dbReference type="SAM" id="MobiDB-lite"/>
    </source>
</evidence>
<evidence type="ECO:0000313" key="3">
    <source>
        <dbReference type="EMBL" id="ANI93328.1"/>
    </source>
</evidence>
<dbReference type="InterPro" id="IPR035965">
    <property type="entry name" value="PAS-like_dom_sf"/>
</dbReference>
<dbReference type="Pfam" id="PF08447">
    <property type="entry name" value="PAS_3"/>
    <property type="match status" value="1"/>
</dbReference>
<evidence type="ECO:0000313" key="4">
    <source>
        <dbReference type="Proteomes" id="UP000186104"/>
    </source>
</evidence>
<dbReference type="SUPFAM" id="SSF55785">
    <property type="entry name" value="PYP-like sensor domain (PAS domain)"/>
    <property type="match status" value="1"/>
</dbReference>
<protein>
    <recommendedName>
        <fullName evidence="2">PAS domain-containing protein</fullName>
    </recommendedName>
</protein>
<gene>
    <name evidence="3" type="ORF">BJL86_2568</name>
</gene>
<dbReference type="NCBIfam" id="TIGR00229">
    <property type="entry name" value="sensory_box"/>
    <property type="match status" value="1"/>
</dbReference>
<accession>A0A173LNW6</accession>
<name>A0A173LNW6_9ACTN</name>
<dbReference type="Gene3D" id="3.30.450.20">
    <property type="entry name" value="PAS domain"/>
    <property type="match status" value="1"/>
</dbReference>
<proteinExistence type="predicted"/>
<dbReference type="AlphaFoldDB" id="A0A173LNW6"/>
<dbReference type="KEGG" id="dtm:BJL86_2568"/>
<dbReference type="CDD" id="cd00130">
    <property type="entry name" value="PAS"/>
    <property type="match status" value="1"/>
</dbReference>
<dbReference type="InterPro" id="IPR013655">
    <property type="entry name" value="PAS_fold_3"/>
</dbReference>
<keyword evidence="4" id="KW-1185">Reference proteome</keyword>
<evidence type="ECO:0000259" key="2">
    <source>
        <dbReference type="PROSITE" id="PS50112"/>
    </source>
</evidence>
<dbReference type="PROSITE" id="PS50112">
    <property type="entry name" value="PAS"/>
    <property type="match status" value="1"/>
</dbReference>
<sequence length="149" mass="16636">MGMAEDSRSRFGELDPDEPAGHDERLSRQDFGELFEFSPMPMAVYLEDYHPAAINNAFSELLGVPRETLMSGPTLGYMHPDDREAARSGMDMMFAGADVPPTAIVRMFCTEGVIRTIEASASVTYGIDGTKYLLMIFRDISEELWNRGQ</sequence>
<dbReference type="Proteomes" id="UP000186104">
    <property type="component" value="Chromosome"/>
</dbReference>
<dbReference type="EMBL" id="CP015961">
    <property type="protein sequence ID" value="ANI93328.1"/>
    <property type="molecule type" value="Genomic_DNA"/>
</dbReference>
<reference evidence="3 4" key="1">
    <citation type="submission" date="2016-06" db="EMBL/GenBank/DDBJ databases">
        <title>Complete genome sequence of a saline-alkali tolerant type strain Dietzia timorensis ID05-A0528T.</title>
        <authorList>
            <person name="Wu X."/>
        </authorList>
    </citation>
    <scope>NUCLEOTIDE SEQUENCE [LARGE SCALE GENOMIC DNA]</scope>
    <source>
        <strain evidence="3 4">ID05-A0528</strain>
    </source>
</reference>
<dbReference type="OrthoDB" id="23692at2"/>
<dbReference type="STRING" id="499555.BJL86_2568"/>
<feature type="region of interest" description="Disordered" evidence="1">
    <location>
        <begin position="1"/>
        <end position="24"/>
    </location>
</feature>
<feature type="domain" description="PAS" evidence="2">
    <location>
        <begin position="27"/>
        <end position="97"/>
    </location>
</feature>
<organism evidence="3 4">
    <name type="scientific">Dietzia timorensis</name>
    <dbReference type="NCBI Taxonomy" id="499555"/>
    <lineage>
        <taxon>Bacteria</taxon>
        <taxon>Bacillati</taxon>
        <taxon>Actinomycetota</taxon>
        <taxon>Actinomycetes</taxon>
        <taxon>Mycobacteriales</taxon>
        <taxon>Dietziaceae</taxon>
        <taxon>Dietzia</taxon>
    </lineage>
</organism>
<dbReference type="InterPro" id="IPR000014">
    <property type="entry name" value="PAS"/>
</dbReference>